<evidence type="ECO:0000256" key="4">
    <source>
        <dbReference type="SAM" id="MobiDB-lite"/>
    </source>
</evidence>
<dbReference type="SUPFAM" id="SSF51445">
    <property type="entry name" value="(Trans)glycosidases"/>
    <property type="match status" value="1"/>
</dbReference>
<dbReference type="Gene3D" id="3.20.20.80">
    <property type="entry name" value="Glycosidases"/>
    <property type="match status" value="1"/>
</dbReference>
<dbReference type="Proteomes" id="UP001501074">
    <property type="component" value="Unassembled WGS sequence"/>
</dbReference>
<evidence type="ECO:0000259" key="6">
    <source>
        <dbReference type="PROSITE" id="PS51764"/>
    </source>
</evidence>
<evidence type="ECO:0000256" key="3">
    <source>
        <dbReference type="PROSITE-ProRule" id="PRU01100"/>
    </source>
</evidence>
<feature type="active site" description="Proton donor" evidence="3">
    <location>
        <position position="226"/>
    </location>
</feature>
<dbReference type="InterPro" id="IPR022790">
    <property type="entry name" value="GH26_dom"/>
</dbReference>
<dbReference type="EMBL" id="BAAAZO010000006">
    <property type="protein sequence ID" value="GAA3615978.1"/>
    <property type="molecule type" value="Genomic_DNA"/>
</dbReference>
<keyword evidence="5" id="KW-1133">Transmembrane helix</keyword>
<sequence>MRATPSDDAPRPEAPPEGRHAASASDPATPATASTMGEGDLPTRPVPVGPAGTEPPRPPGPPASPAPTGPNRRLLLGAGAAAAALALIGVIFVATRGPDDGDSGATPTASASASAATTSGTKFGVFKQTSADEVAAYEQWLGTDVSYVVDFSARETWDNIADPQYLLDEWKDTPYRLVYAVAMLPTDGSGNLRSGANGEYSQYFQTLAQNLVAGGQEDAILRVGWEFNLSDWPWASKDSASWKSYYRNIVETMRAVPGANFEFDWNVNNGSNAYDAADYYPGDDVVDYVGVDAYDVSGKAYPYPDTCDSACYVKHQKRAWDESVYGGDRGLKYWSSFAQEHGKRLTLPEWGVWQRPDGIGGSDDPDYIQRMYDFITDPVNNVAYASYFEYDYSDGSGGQHSLENSFPNSAAKFKELFVPLYRGSTSS</sequence>
<dbReference type="Pfam" id="PF02156">
    <property type="entry name" value="Glyco_hydro_26"/>
    <property type="match status" value="1"/>
</dbReference>
<protein>
    <recommendedName>
        <fullName evidence="6">GH26 domain-containing protein</fullName>
    </recommendedName>
</protein>
<dbReference type="PROSITE" id="PS51764">
    <property type="entry name" value="GH26"/>
    <property type="match status" value="1"/>
</dbReference>
<evidence type="ECO:0000313" key="7">
    <source>
        <dbReference type="EMBL" id="GAA3615978.1"/>
    </source>
</evidence>
<evidence type="ECO:0000313" key="8">
    <source>
        <dbReference type="Proteomes" id="UP001501074"/>
    </source>
</evidence>
<feature type="compositionally biased region" description="Basic and acidic residues" evidence="4">
    <location>
        <begin position="8"/>
        <end position="20"/>
    </location>
</feature>
<organism evidence="7 8">
    <name type="scientific">Kineosporia mesophila</name>
    <dbReference type="NCBI Taxonomy" id="566012"/>
    <lineage>
        <taxon>Bacteria</taxon>
        <taxon>Bacillati</taxon>
        <taxon>Actinomycetota</taxon>
        <taxon>Actinomycetes</taxon>
        <taxon>Kineosporiales</taxon>
        <taxon>Kineosporiaceae</taxon>
        <taxon>Kineosporia</taxon>
    </lineage>
</organism>
<dbReference type="RefSeq" id="WP_269326823.1">
    <property type="nucleotide sequence ID" value="NZ_BAAAZO010000006.1"/>
</dbReference>
<keyword evidence="1 3" id="KW-0378">Hydrolase</keyword>
<feature type="active site" description="Nucleophile" evidence="3">
    <location>
        <position position="349"/>
    </location>
</feature>
<feature type="domain" description="GH26" evidence="6">
    <location>
        <begin position="82"/>
        <end position="416"/>
    </location>
</feature>
<keyword evidence="5" id="KW-0472">Membrane</keyword>
<evidence type="ECO:0000256" key="2">
    <source>
        <dbReference type="ARBA" id="ARBA00023295"/>
    </source>
</evidence>
<proteinExistence type="inferred from homology"/>
<comment type="similarity">
    <text evidence="3">Belongs to the glycosyl hydrolase 26 family.</text>
</comment>
<dbReference type="InterPro" id="IPR017853">
    <property type="entry name" value="GH"/>
</dbReference>
<keyword evidence="5" id="KW-0812">Transmembrane</keyword>
<feature type="region of interest" description="Disordered" evidence="4">
    <location>
        <begin position="1"/>
        <end position="72"/>
    </location>
</feature>
<feature type="compositionally biased region" description="Low complexity" evidence="4">
    <location>
        <begin position="21"/>
        <end position="35"/>
    </location>
</feature>
<evidence type="ECO:0000256" key="1">
    <source>
        <dbReference type="ARBA" id="ARBA00022801"/>
    </source>
</evidence>
<accession>A0ABP6ZTD9</accession>
<name>A0ABP6ZTD9_9ACTN</name>
<feature type="transmembrane region" description="Helical" evidence="5">
    <location>
        <begin position="74"/>
        <end position="94"/>
    </location>
</feature>
<evidence type="ECO:0000256" key="5">
    <source>
        <dbReference type="SAM" id="Phobius"/>
    </source>
</evidence>
<keyword evidence="2 3" id="KW-0326">Glycosidase</keyword>
<comment type="caution">
    <text evidence="7">The sequence shown here is derived from an EMBL/GenBank/DDBJ whole genome shotgun (WGS) entry which is preliminary data.</text>
</comment>
<keyword evidence="8" id="KW-1185">Reference proteome</keyword>
<gene>
    <name evidence="7" type="ORF">GCM10022223_35360</name>
</gene>
<feature type="compositionally biased region" description="Pro residues" evidence="4">
    <location>
        <begin position="44"/>
        <end position="68"/>
    </location>
</feature>
<reference evidence="8" key="1">
    <citation type="journal article" date="2019" name="Int. J. Syst. Evol. Microbiol.">
        <title>The Global Catalogue of Microorganisms (GCM) 10K type strain sequencing project: providing services to taxonomists for standard genome sequencing and annotation.</title>
        <authorList>
            <consortium name="The Broad Institute Genomics Platform"/>
            <consortium name="The Broad Institute Genome Sequencing Center for Infectious Disease"/>
            <person name="Wu L."/>
            <person name="Ma J."/>
        </authorList>
    </citation>
    <scope>NUCLEOTIDE SEQUENCE [LARGE SCALE GENOMIC DNA]</scope>
    <source>
        <strain evidence="8">JCM 16902</strain>
    </source>
</reference>